<dbReference type="PANTHER" id="PTHR41532:SF1">
    <property type="entry name" value="FIXS PROTEIN"/>
    <property type="match status" value="1"/>
</dbReference>
<dbReference type="InterPro" id="IPR004714">
    <property type="entry name" value="Cyt_oxidase_maturation_cbb3"/>
</dbReference>
<keyword evidence="1" id="KW-1133">Transmembrane helix</keyword>
<dbReference type="NCBIfam" id="TIGR00847">
    <property type="entry name" value="ccoS"/>
    <property type="match status" value="1"/>
</dbReference>
<keyword evidence="1" id="KW-0812">Transmembrane</keyword>
<protein>
    <submittedName>
        <fullName evidence="2">Cbb3-type cytochrome oxidase assembly protein CcoS</fullName>
    </submittedName>
</protein>
<gene>
    <name evidence="2" type="primary">ccoS</name>
    <name evidence="2" type="ORF">FC093_01610</name>
</gene>
<proteinExistence type="predicted"/>
<dbReference type="AlphaFoldDB" id="A0A4U3LCE7"/>
<name>A0A4U3LCE7_9BACT</name>
<accession>A0A4U3LCE7</accession>
<dbReference type="Pfam" id="PF03597">
    <property type="entry name" value="FixS"/>
    <property type="match status" value="1"/>
</dbReference>
<organism evidence="2 3">
    <name type="scientific">Ilyomonas limi</name>
    <dbReference type="NCBI Taxonomy" id="2575867"/>
    <lineage>
        <taxon>Bacteria</taxon>
        <taxon>Pseudomonadati</taxon>
        <taxon>Bacteroidota</taxon>
        <taxon>Chitinophagia</taxon>
        <taxon>Chitinophagales</taxon>
        <taxon>Chitinophagaceae</taxon>
        <taxon>Ilyomonas</taxon>
    </lineage>
</organism>
<evidence type="ECO:0000256" key="1">
    <source>
        <dbReference type="SAM" id="Phobius"/>
    </source>
</evidence>
<dbReference type="PANTHER" id="PTHR41532">
    <property type="entry name" value="FIXS PROTEIN"/>
    <property type="match status" value="1"/>
</dbReference>
<reference evidence="2 3" key="1">
    <citation type="submission" date="2019-05" db="EMBL/GenBank/DDBJ databases">
        <title>Panacibacter sp. strain 17mud1-8 Genome sequencing and assembly.</title>
        <authorList>
            <person name="Chhetri G."/>
        </authorList>
    </citation>
    <scope>NUCLEOTIDE SEQUENCE [LARGE SCALE GENOMIC DNA]</scope>
    <source>
        <strain evidence="2 3">17mud1-8</strain>
    </source>
</reference>
<dbReference type="EMBL" id="SZQL01000001">
    <property type="protein sequence ID" value="TKK71746.1"/>
    <property type="molecule type" value="Genomic_DNA"/>
</dbReference>
<feature type="transmembrane region" description="Helical" evidence="1">
    <location>
        <begin position="6"/>
        <end position="26"/>
    </location>
</feature>
<dbReference type="Proteomes" id="UP000305848">
    <property type="component" value="Unassembled WGS sequence"/>
</dbReference>
<keyword evidence="1" id="KW-0472">Membrane</keyword>
<sequence>MSVIFILLIASITVAAIFLGAFLYSVKKGQFEDEKSPPIRILFDDKPSSTTITKNQ</sequence>
<comment type="caution">
    <text evidence="2">The sequence shown here is derived from an EMBL/GenBank/DDBJ whole genome shotgun (WGS) entry which is preliminary data.</text>
</comment>
<evidence type="ECO:0000313" key="2">
    <source>
        <dbReference type="EMBL" id="TKK71746.1"/>
    </source>
</evidence>
<dbReference type="RefSeq" id="WP_137259986.1">
    <property type="nucleotide sequence ID" value="NZ_SZQL01000001.1"/>
</dbReference>
<dbReference type="OrthoDB" id="9802763at2"/>
<evidence type="ECO:0000313" key="3">
    <source>
        <dbReference type="Proteomes" id="UP000305848"/>
    </source>
</evidence>
<keyword evidence="3" id="KW-1185">Reference proteome</keyword>